<protein>
    <submittedName>
        <fullName evidence="1">Uncharacterized protein</fullName>
    </submittedName>
</protein>
<proteinExistence type="predicted"/>
<dbReference type="EMBL" id="DOOG01000007">
    <property type="protein sequence ID" value="HBU96401.1"/>
    <property type="molecule type" value="Genomic_DNA"/>
</dbReference>
<name>A0A358HMK0_9PROT</name>
<reference evidence="1 2" key="1">
    <citation type="journal article" date="2018" name="Nat. Biotechnol.">
        <title>A standardized bacterial taxonomy based on genome phylogeny substantially revises the tree of life.</title>
        <authorList>
            <person name="Parks D.H."/>
            <person name="Chuvochina M."/>
            <person name="Waite D.W."/>
            <person name="Rinke C."/>
            <person name="Skarshewski A."/>
            <person name="Chaumeil P.A."/>
            <person name="Hugenholtz P."/>
        </authorList>
    </citation>
    <scope>NUCLEOTIDE SEQUENCE [LARGE SCALE GENOMIC DNA]</scope>
    <source>
        <strain evidence="1">UBA8707</strain>
    </source>
</reference>
<comment type="caution">
    <text evidence="1">The sequence shown here is derived from an EMBL/GenBank/DDBJ whole genome shotgun (WGS) entry which is preliminary data.</text>
</comment>
<feature type="non-terminal residue" evidence="1">
    <location>
        <position position="60"/>
    </location>
</feature>
<evidence type="ECO:0000313" key="1">
    <source>
        <dbReference type="EMBL" id="HBU96401.1"/>
    </source>
</evidence>
<sequence>MGTRFRSANTVWRSLFVLTVLIIGALANASDAKTQSLTIVSGPPPEEGHVICGAMDLKTG</sequence>
<dbReference type="RefSeq" id="WP_276650705.1">
    <property type="nucleotide sequence ID" value="NZ_DOOG01000007.1"/>
</dbReference>
<organism evidence="1 2">
    <name type="scientific">Thalassospira lucentensis</name>
    <dbReference type="NCBI Taxonomy" id="168935"/>
    <lineage>
        <taxon>Bacteria</taxon>
        <taxon>Pseudomonadati</taxon>
        <taxon>Pseudomonadota</taxon>
        <taxon>Alphaproteobacteria</taxon>
        <taxon>Rhodospirillales</taxon>
        <taxon>Thalassospiraceae</taxon>
        <taxon>Thalassospira</taxon>
    </lineage>
</organism>
<accession>A0A358HMK0</accession>
<evidence type="ECO:0000313" key="2">
    <source>
        <dbReference type="Proteomes" id="UP000264753"/>
    </source>
</evidence>
<dbReference type="Proteomes" id="UP000264753">
    <property type="component" value="Unassembled WGS sequence"/>
</dbReference>
<dbReference type="AlphaFoldDB" id="A0A358HMK0"/>
<gene>
    <name evidence="1" type="ORF">DEF21_00670</name>
</gene>